<evidence type="ECO:0000259" key="4">
    <source>
        <dbReference type="Pfam" id="PF07889"/>
    </source>
</evidence>
<dbReference type="PANTHER" id="PTHR47289">
    <property type="entry name" value="TRANSCRIPTION FACTOR, PUTATIVE (DUF1664)-RELATED"/>
    <property type="match status" value="1"/>
</dbReference>
<organism evidence="5 6">
    <name type="scientific">Tripterygium wilfordii</name>
    <name type="common">Thunder God vine</name>
    <dbReference type="NCBI Taxonomy" id="458696"/>
    <lineage>
        <taxon>Eukaryota</taxon>
        <taxon>Viridiplantae</taxon>
        <taxon>Streptophyta</taxon>
        <taxon>Embryophyta</taxon>
        <taxon>Tracheophyta</taxon>
        <taxon>Spermatophyta</taxon>
        <taxon>Magnoliopsida</taxon>
        <taxon>eudicotyledons</taxon>
        <taxon>Gunneridae</taxon>
        <taxon>Pentapetalae</taxon>
        <taxon>rosids</taxon>
        <taxon>fabids</taxon>
        <taxon>Celastrales</taxon>
        <taxon>Celastraceae</taxon>
        <taxon>Tripterygium</taxon>
    </lineage>
</organism>
<sequence>MALPLGKLAVLVGAGLVGSVLAKEGRMSSVSDFASGTLKIFYRQLRRDDSSSTPSVKKPNNNALLEQVNVLRQELQMITSNQPITIITSSGTGARYGLIIIIVVVGSGYVWWKGWKLPDMMFATRRGLSDACTSIAKQLENVYSSISVTKRHLSSRIDRVDASLDEFAETNARTENEVVVVRKGSEKIGKDVRSVRDAVVTLESKILRIEGRQDETNRGVKKLCTIAMTLENGKPPERIQASTSNSSSISLELPPVTTPSRSGSLPSALSLEPLSPAVSKGSLEGTNGASEVVDGFSTPSPGLLTGFSAIEDTNNGSSSSGLFGFRVPGVNASLLTRTRSAINAVPQQWRLSRQQS</sequence>
<keyword evidence="2" id="KW-1133">Transmembrane helix</keyword>
<accession>A0A7J7DJE6</accession>
<keyword evidence="6" id="KW-1185">Reference proteome</keyword>
<feature type="transmembrane region" description="Helical" evidence="2">
    <location>
        <begin position="93"/>
        <end position="112"/>
    </location>
</feature>
<dbReference type="AlphaFoldDB" id="A0A7J7DJE6"/>
<evidence type="ECO:0000313" key="5">
    <source>
        <dbReference type="EMBL" id="KAF5746419.1"/>
    </source>
</evidence>
<evidence type="ECO:0000313" key="6">
    <source>
        <dbReference type="Proteomes" id="UP000593562"/>
    </source>
</evidence>
<proteinExistence type="predicted"/>
<protein>
    <submittedName>
        <fullName evidence="5">DNA binding protein putative isoform 1</fullName>
    </submittedName>
</protein>
<keyword evidence="2" id="KW-0812">Transmembrane</keyword>
<dbReference type="OrthoDB" id="544175at2759"/>
<dbReference type="PANTHER" id="PTHR47289:SF2">
    <property type="entry name" value="TRANSCRIPTION FACTOR, PUTATIVE (DUF1664)-RELATED"/>
    <property type="match status" value="1"/>
</dbReference>
<dbReference type="Pfam" id="PF07889">
    <property type="entry name" value="DUF1664"/>
    <property type="match status" value="1"/>
</dbReference>
<feature type="signal peptide" evidence="3">
    <location>
        <begin position="1"/>
        <end position="22"/>
    </location>
</feature>
<feature type="region of interest" description="Disordered" evidence="1">
    <location>
        <begin position="234"/>
        <end position="269"/>
    </location>
</feature>
<comment type="caution">
    <text evidence="5">The sequence shown here is derived from an EMBL/GenBank/DDBJ whole genome shotgun (WGS) entry which is preliminary data.</text>
</comment>
<name>A0A7J7DJE6_TRIWF</name>
<gene>
    <name evidence="5" type="ORF">HS088_TW06G00590</name>
</gene>
<keyword evidence="2" id="KW-0472">Membrane</keyword>
<dbReference type="InterPro" id="IPR012458">
    <property type="entry name" value="DUF1664"/>
</dbReference>
<reference evidence="5 6" key="1">
    <citation type="journal article" date="2020" name="Nat. Commun.">
        <title>Genome of Tripterygium wilfordii and identification of cytochrome P450 involved in triptolide biosynthesis.</title>
        <authorList>
            <person name="Tu L."/>
            <person name="Su P."/>
            <person name="Zhang Z."/>
            <person name="Gao L."/>
            <person name="Wang J."/>
            <person name="Hu T."/>
            <person name="Zhou J."/>
            <person name="Zhang Y."/>
            <person name="Zhao Y."/>
            <person name="Liu Y."/>
            <person name="Song Y."/>
            <person name="Tong Y."/>
            <person name="Lu Y."/>
            <person name="Yang J."/>
            <person name="Xu C."/>
            <person name="Jia M."/>
            <person name="Peters R.J."/>
            <person name="Huang L."/>
            <person name="Gao W."/>
        </authorList>
    </citation>
    <scope>NUCLEOTIDE SEQUENCE [LARGE SCALE GENOMIC DNA]</scope>
    <source>
        <strain evidence="6">cv. XIE 37</strain>
        <tissue evidence="5">Leaf</tissue>
    </source>
</reference>
<dbReference type="FunCoup" id="A0A7J7DJE6">
    <property type="interactions" value="3226"/>
</dbReference>
<dbReference type="InParanoid" id="A0A7J7DJE6"/>
<evidence type="ECO:0000256" key="1">
    <source>
        <dbReference type="SAM" id="MobiDB-lite"/>
    </source>
</evidence>
<feature type="domain" description="DUF1664" evidence="4">
    <location>
        <begin position="97"/>
        <end position="213"/>
    </location>
</feature>
<dbReference type="EMBL" id="JAAARO010000006">
    <property type="protein sequence ID" value="KAF5746419.1"/>
    <property type="molecule type" value="Genomic_DNA"/>
</dbReference>
<evidence type="ECO:0000256" key="2">
    <source>
        <dbReference type="SAM" id="Phobius"/>
    </source>
</evidence>
<dbReference type="Proteomes" id="UP000593562">
    <property type="component" value="Unassembled WGS sequence"/>
</dbReference>
<keyword evidence="3" id="KW-0732">Signal</keyword>
<feature type="chain" id="PRO_5029587570" evidence="3">
    <location>
        <begin position="23"/>
        <end position="356"/>
    </location>
</feature>
<evidence type="ECO:0000256" key="3">
    <source>
        <dbReference type="SAM" id="SignalP"/>
    </source>
</evidence>